<keyword evidence="1" id="KW-0472">Membrane</keyword>
<evidence type="ECO:0000313" key="3">
    <source>
        <dbReference type="Proteomes" id="UP001174908"/>
    </source>
</evidence>
<keyword evidence="1" id="KW-1133">Transmembrane helix</keyword>
<feature type="transmembrane region" description="Helical" evidence="1">
    <location>
        <begin position="141"/>
        <end position="160"/>
    </location>
</feature>
<keyword evidence="3" id="KW-1185">Reference proteome</keyword>
<dbReference type="Pfam" id="PF04403">
    <property type="entry name" value="PqiA"/>
    <property type="match status" value="1"/>
</dbReference>
<proteinExistence type="predicted"/>
<keyword evidence="1" id="KW-0812">Transmembrane</keyword>
<dbReference type="InterPro" id="IPR007498">
    <property type="entry name" value="PqiA-like"/>
</dbReference>
<dbReference type="RefSeq" id="WP_286662285.1">
    <property type="nucleotide sequence ID" value="NZ_JASZYV010000006.1"/>
</dbReference>
<dbReference type="EMBL" id="JASZYV010000006">
    <property type="protein sequence ID" value="MDM0047169.1"/>
    <property type="molecule type" value="Genomic_DNA"/>
</dbReference>
<comment type="caution">
    <text evidence="2">The sequence shown here is derived from an EMBL/GenBank/DDBJ whole genome shotgun (WGS) entry which is preliminary data.</text>
</comment>
<dbReference type="Proteomes" id="UP001174908">
    <property type="component" value="Unassembled WGS sequence"/>
</dbReference>
<protein>
    <submittedName>
        <fullName evidence="2">Paraquat-inducible protein A</fullName>
    </submittedName>
</protein>
<sequence length="208" mass="23062">MQEVPDLIVCEGCDAVYPRPELHSREVARCRRCGTVMARHWGRMHERMLPLTVACLILFAIANFFPIVKIQLRGLHSETTLVGAVMTLAGEGLSEVGLLVLLTTLLFPLVQLCVLLYLLLPISLRNQPPAGFRILVRAMQVMRPWGMIEVFLLGVLVAVVKLSGMAQVIPGAALWAFMGLTVLLTAVLAFEPQAFWRLTFGRQGENMP</sequence>
<accession>A0ABT7NGU8</accession>
<feature type="transmembrane region" description="Helical" evidence="1">
    <location>
        <begin position="96"/>
        <end position="120"/>
    </location>
</feature>
<organism evidence="2 3">
    <name type="scientific">Variovorax dokdonensis</name>
    <dbReference type="NCBI Taxonomy" id="344883"/>
    <lineage>
        <taxon>Bacteria</taxon>
        <taxon>Pseudomonadati</taxon>
        <taxon>Pseudomonadota</taxon>
        <taxon>Betaproteobacteria</taxon>
        <taxon>Burkholderiales</taxon>
        <taxon>Comamonadaceae</taxon>
        <taxon>Variovorax</taxon>
    </lineage>
</organism>
<evidence type="ECO:0000313" key="2">
    <source>
        <dbReference type="EMBL" id="MDM0047169.1"/>
    </source>
</evidence>
<feature type="transmembrane region" description="Helical" evidence="1">
    <location>
        <begin position="48"/>
        <end position="68"/>
    </location>
</feature>
<feature type="transmembrane region" description="Helical" evidence="1">
    <location>
        <begin position="172"/>
        <end position="190"/>
    </location>
</feature>
<name>A0ABT7NGU8_9BURK</name>
<reference evidence="2" key="1">
    <citation type="submission" date="2023-06" db="EMBL/GenBank/DDBJ databases">
        <authorList>
            <person name="Jiang Y."/>
            <person name="Liu Q."/>
        </authorList>
    </citation>
    <scope>NUCLEOTIDE SEQUENCE</scope>
    <source>
        <strain evidence="2">CGMCC 1.12089</strain>
    </source>
</reference>
<evidence type="ECO:0000256" key="1">
    <source>
        <dbReference type="SAM" id="Phobius"/>
    </source>
</evidence>
<gene>
    <name evidence="2" type="ORF">QTH91_21940</name>
</gene>